<evidence type="ECO:0000313" key="3">
    <source>
        <dbReference type="Proteomes" id="UP000241890"/>
    </source>
</evidence>
<feature type="transmembrane region" description="Helical" evidence="1">
    <location>
        <begin position="68"/>
        <end position="90"/>
    </location>
</feature>
<gene>
    <name evidence="2" type="ORF">FCC1311_054512</name>
</gene>
<dbReference type="AlphaFoldDB" id="A0A2R5GFY0"/>
<keyword evidence="3" id="KW-1185">Reference proteome</keyword>
<keyword evidence="1" id="KW-0472">Membrane</keyword>
<evidence type="ECO:0000256" key="1">
    <source>
        <dbReference type="SAM" id="Phobius"/>
    </source>
</evidence>
<comment type="caution">
    <text evidence="2">The sequence shown here is derived from an EMBL/GenBank/DDBJ whole genome shotgun (WGS) entry which is preliminary data.</text>
</comment>
<reference evidence="2 3" key="1">
    <citation type="submission" date="2017-12" db="EMBL/GenBank/DDBJ databases">
        <title>Sequencing, de novo assembly and annotation of complete genome of a new Thraustochytrid species, strain FCC1311.</title>
        <authorList>
            <person name="Sedici K."/>
            <person name="Godart F."/>
            <person name="Aiese Cigliano R."/>
            <person name="Sanseverino W."/>
            <person name="Barakat M."/>
            <person name="Ortet P."/>
            <person name="Marechal E."/>
            <person name="Cagnac O."/>
            <person name="Amato A."/>
        </authorList>
    </citation>
    <scope>NUCLEOTIDE SEQUENCE [LARGE SCALE GENOMIC DNA]</scope>
</reference>
<proteinExistence type="predicted"/>
<name>A0A2R5GFY0_9STRA</name>
<protein>
    <submittedName>
        <fullName evidence="2">Uncharacterized protein</fullName>
    </submittedName>
</protein>
<evidence type="ECO:0000313" key="2">
    <source>
        <dbReference type="EMBL" id="GBG29229.1"/>
    </source>
</evidence>
<dbReference type="EMBL" id="BEYU01000053">
    <property type="protein sequence ID" value="GBG29229.1"/>
    <property type="molecule type" value="Genomic_DNA"/>
</dbReference>
<feature type="transmembrane region" description="Helical" evidence="1">
    <location>
        <begin position="96"/>
        <end position="117"/>
    </location>
</feature>
<organism evidence="2 3">
    <name type="scientific">Hondaea fermentalgiana</name>
    <dbReference type="NCBI Taxonomy" id="2315210"/>
    <lineage>
        <taxon>Eukaryota</taxon>
        <taxon>Sar</taxon>
        <taxon>Stramenopiles</taxon>
        <taxon>Bigyra</taxon>
        <taxon>Labyrinthulomycetes</taxon>
        <taxon>Thraustochytrida</taxon>
        <taxon>Thraustochytriidae</taxon>
        <taxon>Hondaea</taxon>
    </lineage>
</organism>
<dbReference type="InParanoid" id="A0A2R5GFY0"/>
<keyword evidence="1" id="KW-0812">Transmembrane</keyword>
<accession>A0A2R5GFY0</accession>
<keyword evidence="1" id="KW-1133">Transmembrane helix</keyword>
<sequence length="254" mass="27502">MASAAKSPTESGVRDLPGPSQDVACDIWCAGQYPEPEMSGALYFAEAVPDEDQLAIFTSYEGLNDVDIAFGFGTLFLVIGVILVVLGIIFSPYEGYLDFLVCGLVALALGSCCAFPGMRTIWRGPRPTMQRVAIGLTAVLVANRVGEDFVVTRIPFATIKSFFSEGTHGGPKSRFIHDEVTILQRRSSGRLVTHKLHLVYSQYTRRHSGHRGHLAINVGANFIETLSMRMRDARAAVPDAVAVPIADLSADVKV</sequence>
<dbReference type="Proteomes" id="UP000241890">
    <property type="component" value="Unassembled WGS sequence"/>
</dbReference>